<dbReference type="PANTHER" id="PTHR48094">
    <property type="entry name" value="PROTEIN/NUCLEIC ACID DEGLYCASE DJ-1-RELATED"/>
    <property type="match status" value="1"/>
</dbReference>
<dbReference type="CDD" id="cd03141">
    <property type="entry name" value="GATase1_Hsp31_like"/>
    <property type="match status" value="1"/>
</dbReference>
<dbReference type="SUPFAM" id="SSF52317">
    <property type="entry name" value="Class I glutamine amidotransferase-like"/>
    <property type="match status" value="1"/>
</dbReference>
<evidence type="ECO:0000256" key="1">
    <source>
        <dbReference type="ARBA" id="ARBA00023016"/>
    </source>
</evidence>
<gene>
    <name evidence="5" type="ORF">O4H49_02980</name>
</gene>
<dbReference type="InterPro" id="IPR050325">
    <property type="entry name" value="Prot/Nucl_acid_deglycase"/>
</dbReference>
<dbReference type="EMBL" id="JAPWGY010000001">
    <property type="protein sequence ID" value="MCZ4279727.1"/>
    <property type="molecule type" value="Genomic_DNA"/>
</dbReference>
<name>A0ABT4LF59_9PROT</name>
<accession>A0ABT4LF59</accession>
<evidence type="ECO:0000256" key="2">
    <source>
        <dbReference type="ARBA" id="ARBA00023239"/>
    </source>
</evidence>
<organism evidence="5 6">
    <name type="scientific">Kiloniella laminariae</name>
    <dbReference type="NCBI Taxonomy" id="454162"/>
    <lineage>
        <taxon>Bacteria</taxon>
        <taxon>Pseudomonadati</taxon>
        <taxon>Pseudomonadota</taxon>
        <taxon>Alphaproteobacteria</taxon>
        <taxon>Rhodospirillales</taxon>
        <taxon>Kiloniellaceae</taxon>
        <taxon>Kiloniella</taxon>
    </lineage>
</organism>
<dbReference type="PANTHER" id="PTHR48094:SF11">
    <property type="entry name" value="GLUTATHIONE-INDEPENDENT GLYOXALASE HSP31-RELATED"/>
    <property type="match status" value="1"/>
</dbReference>
<reference evidence="5" key="1">
    <citation type="submission" date="2022-12" db="EMBL/GenBank/DDBJ databases">
        <title>Bacterial isolates from different developmental stages of Nematostella vectensis.</title>
        <authorList>
            <person name="Fraune S."/>
        </authorList>
    </citation>
    <scope>NUCLEOTIDE SEQUENCE</scope>
    <source>
        <strain evidence="5">G21630-S1</strain>
    </source>
</reference>
<protein>
    <submittedName>
        <fullName evidence="5">Type 1 glutamine amidotransferase domain-containing protein</fullName>
    </submittedName>
</protein>
<proteinExistence type="inferred from homology"/>
<evidence type="ECO:0000256" key="3">
    <source>
        <dbReference type="ARBA" id="ARBA00038493"/>
    </source>
</evidence>
<keyword evidence="6" id="KW-1185">Reference proteome</keyword>
<sequence length="228" mass="23930">MNILMILTSHEDFGNSGRKTGFWMEEFAAPYYRFLDAGSKVTLASPQGDQPPVDAASMGEDFQTADTRRFAGDVKAQAQLASTLKLADISADDYDAVFYPGGHGPLFDLTDNAASLALLTALHSAGKPVGAVCHGLAALIKAKTADGTPLVKGHEVTGFTDSEEAAVGATDLVPYSVEQELAKAGGKFRKADDWANFAIRDGLIITGQNPASSASVADHLLAALKERG</sequence>
<dbReference type="InterPro" id="IPR029062">
    <property type="entry name" value="Class_I_gatase-like"/>
</dbReference>
<dbReference type="Proteomes" id="UP001069802">
    <property type="component" value="Unassembled WGS sequence"/>
</dbReference>
<dbReference type="InterPro" id="IPR002818">
    <property type="entry name" value="DJ-1/PfpI"/>
</dbReference>
<keyword evidence="2" id="KW-0456">Lyase</keyword>
<keyword evidence="1" id="KW-0346">Stress response</keyword>
<evidence type="ECO:0000313" key="5">
    <source>
        <dbReference type="EMBL" id="MCZ4279727.1"/>
    </source>
</evidence>
<feature type="domain" description="DJ-1/PfpI" evidence="4">
    <location>
        <begin position="25"/>
        <end position="218"/>
    </location>
</feature>
<dbReference type="Pfam" id="PF01965">
    <property type="entry name" value="DJ-1_PfpI"/>
    <property type="match status" value="1"/>
</dbReference>
<evidence type="ECO:0000259" key="4">
    <source>
        <dbReference type="Pfam" id="PF01965"/>
    </source>
</evidence>
<evidence type="ECO:0000313" key="6">
    <source>
        <dbReference type="Proteomes" id="UP001069802"/>
    </source>
</evidence>
<dbReference type="Gene3D" id="3.40.50.880">
    <property type="match status" value="1"/>
</dbReference>
<comment type="similarity">
    <text evidence="3">Belongs to the peptidase C56 family. HSP31-like subfamily.</text>
</comment>
<comment type="caution">
    <text evidence="5">The sequence shown here is derived from an EMBL/GenBank/DDBJ whole genome shotgun (WGS) entry which is preliminary data.</text>
</comment>
<keyword evidence="5" id="KW-0315">Glutamine amidotransferase</keyword>
<dbReference type="RefSeq" id="WP_269421924.1">
    <property type="nucleotide sequence ID" value="NZ_JAPWGY010000001.1"/>
</dbReference>